<evidence type="ECO:0000259" key="2">
    <source>
        <dbReference type="Pfam" id="PF21113"/>
    </source>
</evidence>
<dbReference type="PANTHER" id="PTHR33171">
    <property type="entry name" value="LAR_N DOMAIN-CONTAINING PROTEIN"/>
    <property type="match status" value="1"/>
</dbReference>
<dbReference type="RefSeq" id="WP_249300403.1">
    <property type="nucleotide sequence ID" value="NZ_JACRSP010000003.1"/>
</dbReference>
<dbReference type="InterPro" id="IPR048068">
    <property type="entry name" value="LarA-like"/>
</dbReference>
<evidence type="ECO:0000313" key="4">
    <source>
        <dbReference type="Proteomes" id="UP000620366"/>
    </source>
</evidence>
<dbReference type="Pfam" id="PF21113">
    <property type="entry name" value="LarA_C"/>
    <property type="match status" value="1"/>
</dbReference>
<dbReference type="Proteomes" id="UP000620366">
    <property type="component" value="Unassembled WGS sequence"/>
</dbReference>
<dbReference type="GO" id="GO:0050043">
    <property type="term" value="F:lactate racemase activity"/>
    <property type="evidence" value="ECO:0007669"/>
    <property type="project" value="InterPro"/>
</dbReference>
<dbReference type="InterPro" id="IPR047926">
    <property type="entry name" value="Ni_dep_LarA"/>
</dbReference>
<protein>
    <submittedName>
        <fullName evidence="3">Nickel-dependent lactate racemase</fullName>
    </submittedName>
</protein>
<keyword evidence="4" id="KW-1185">Reference proteome</keyword>
<name>A0A926DEW0_9FIRM</name>
<dbReference type="EMBL" id="JACRSP010000003">
    <property type="protein sequence ID" value="MBC8536561.1"/>
    <property type="molecule type" value="Genomic_DNA"/>
</dbReference>
<feature type="domain" description="LarA-like N-terminal" evidence="1">
    <location>
        <begin position="9"/>
        <end position="210"/>
    </location>
</feature>
<dbReference type="Pfam" id="PF09861">
    <property type="entry name" value="Lar_N"/>
    <property type="match status" value="1"/>
</dbReference>
<gene>
    <name evidence="3" type="primary">larA</name>
    <name evidence="3" type="ORF">H8695_07675</name>
</gene>
<proteinExistence type="predicted"/>
<dbReference type="Gene3D" id="3.40.50.11440">
    <property type="match status" value="1"/>
</dbReference>
<dbReference type="InterPro" id="IPR048520">
    <property type="entry name" value="LarA_C"/>
</dbReference>
<sequence>MKTFAIPYAAASLPFSCEESELRGVVRCDPPQADGDGRSLVAQALANPVGCERLRELARGAQRVLVITSDHTRPVPSHITLPPMLDEIRAGNPAAEIKILVATGVHRGTTRRELTEKFTQELVDREEFLVHDAAAPGMLPLGTLPSGCKLSVNPLVGWADLIVADGFIEPHFFAGFSGGRKSILPGIASAKSVMTNHCSALIGSARARTGILEGNPIHEDMCAAARLAGLRFVVNVLLDDDKHIVAAFAGDAAAAHEAGCRRARELYSCRAACASVVVTSNGGYPLDQNVYQTVKSMTAAESCVNEGGVILCAAACEDGSGGEEFVRWFSQSNGPRDVLDKIERIGADDTIADQWQAQILARVMTRASVALICEPKNREMVESMGLKWFADLDSAFAWAKNSLGERYDGVTVIPNGISVIVEEQ</sequence>
<evidence type="ECO:0000259" key="1">
    <source>
        <dbReference type="Pfam" id="PF09861"/>
    </source>
</evidence>
<dbReference type="InterPro" id="IPR018657">
    <property type="entry name" value="LarA-like_N"/>
</dbReference>
<dbReference type="NCBIfam" id="NF033504">
    <property type="entry name" value="Ni_dep_LarA"/>
    <property type="match status" value="1"/>
</dbReference>
<dbReference type="PANTHER" id="PTHR33171:SF17">
    <property type="entry name" value="LARA-LIKE N-TERMINAL DOMAIN-CONTAINING PROTEIN"/>
    <property type="match status" value="1"/>
</dbReference>
<evidence type="ECO:0000313" key="3">
    <source>
        <dbReference type="EMBL" id="MBC8536561.1"/>
    </source>
</evidence>
<feature type="domain" description="Lactate racemase C-terminal" evidence="2">
    <location>
        <begin position="272"/>
        <end position="421"/>
    </location>
</feature>
<accession>A0A926DEW0</accession>
<dbReference type="AlphaFoldDB" id="A0A926DEW0"/>
<comment type="caution">
    <text evidence="3">The sequence shown here is derived from an EMBL/GenBank/DDBJ whole genome shotgun (WGS) entry which is preliminary data.</text>
</comment>
<dbReference type="InterPro" id="IPR043166">
    <property type="entry name" value="LarA-like_C"/>
</dbReference>
<organism evidence="3 4">
    <name type="scientific">Feifania hominis</name>
    <dbReference type="NCBI Taxonomy" id="2763660"/>
    <lineage>
        <taxon>Bacteria</taxon>
        <taxon>Bacillati</taxon>
        <taxon>Bacillota</taxon>
        <taxon>Clostridia</taxon>
        <taxon>Eubacteriales</taxon>
        <taxon>Feifaniaceae</taxon>
        <taxon>Feifania</taxon>
    </lineage>
</organism>
<reference evidence="3" key="1">
    <citation type="submission" date="2020-08" db="EMBL/GenBank/DDBJ databases">
        <title>Genome public.</title>
        <authorList>
            <person name="Liu C."/>
            <person name="Sun Q."/>
        </authorList>
    </citation>
    <scope>NUCLEOTIDE SEQUENCE</scope>
    <source>
        <strain evidence="3">BX7</strain>
    </source>
</reference>
<dbReference type="Gene3D" id="3.90.226.30">
    <property type="match status" value="1"/>
</dbReference>